<evidence type="ECO:0000313" key="3">
    <source>
        <dbReference type="Proteomes" id="UP000000493"/>
    </source>
</evidence>
<reference evidence="3" key="1">
    <citation type="submission" date="2011-06" db="EMBL/GenBank/DDBJ databases">
        <title>The complete genome of chromosome of Runella slithyformis DSM 19594.</title>
        <authorList>
            <consortium name="US DOE Joint Genome Institute (JGI-PGF)"/>
            <person name="Lucas S."/>
            <person name="Han J."/>
            <person name="Lapidus A."/>
            <person name="Bruce D."/>
            <person name="Goodwin L."/>
            <person name="Pitluck S."/>
            <person name="Peters L."/>
            <person name="Kyrpides N."/>
            <person name="Mavromatis K."/>
            <person name="Ivanova N."/>
            <person name="Ovchinnikova G."/>
            <person name="Zhang X."/>
            <person name="Misra M."/>
            <person name="Detter J.C."/>
            <person name="Tapia R."/>
            <person name="Han C."/>
            <person name="Land M."/>
            <person name="Hauser L."/>
            <person name="Markowitz V."/>
            <person name="Cheng J.-F."/>
            <person name="Hugenholtz P."/>
            <person name="Woyke T."/>
            <person name="Wu D."/>
            <person name="Tindall B."/>
            <person name="Faehrich R."/>
            <person name="Brambilla E."/>
            <person name="Klenk H.-P."/>
            <person name="Eisen J.A."/>
        </authorList>
    </citation>
    <scope>NUCLEOTIDE SEQUENCE [LARGE SCALE GENOMIC DNA]</scope>
    <source>
        <strain evidence="3">ATCC 29530 / DSM 19594 / LMG 11500 / NCIMB 11436 / LSU 4</strain>
    </source>
</reference>
<dbReference type="Proteomes" id="UP000000493">
    <property type="component" value="Chromosome"/>
</dbReference>
<dbReference type="RefSeq" id="WP_013930156.1">
    <property type="nucleotide sequence ID" value="NC_015703.1"/>
</dbReference>
<dbReference type="KEGG" id="rsi:Runsl_4545"/>
<proteinExistence type="predicted"/>
<keyword evidence="3" id="KW-1185">Reference proteome</keyword>
<name>A0A7U3ZPA3_RUNSL</name>
<protein>
    <submittedName>
        <fullName evidence="2">Uncharacterized protein</fullName>
    </submittedName>
</protein>
<evidence type="ECO:0000313" key="2">
    <source>
        <dbReference type="EMBL" id="AEI50866.1"/>
    </source>
</evidence>
<evidence type="ECO:0000256" key="1">
    <source>
        <dbReference type="SAM" id="SignalP"/>
    </source>
</evidence>
<dbReference type="AlphaFoldDB" id="A0A7U3ZPA3"/>
<organism evidence="2 3">
    <name type="scientific">Runella slithyformis (strain ATCC 29530 / DSM 19594 / LMG 11500 / NCIMB 11436 / LSU 4)</name>
    <dbReference type="NCBI Taxonomy" id="761193"/>
    <lineage>
        <taxon>Bacteria</taxon>
        <taxon>Pseudomonadati</taxon>
        <taxon>Bacteroidota</taxon>
        <taxon>Cytophagia</taxon>
        <taxon>Cytophagales</taxon>
        <taxon>Spirosomataceae</taxon>
        <taxon>Runella</taxon>
    </lineage>
</organism>
<accession>A0A7U3ZPA3</accession>
<feature type="signal peptide" evidence="1">
    <location>
        <begin position="1"/>
        <end position="21"/>
    </location>
</feature>
<sequence length="187" mass="21739">MKYLFLFLFGSLLLINCTNPADTTTAHSYFDLKGFIEKQTTELNKRRPLVNKEMTLGDQNEKTQTNDIDWQRELELFNQADLNKQAYQLSYTISQPNATTYLYVLKSGENLPVKTLKIEVDEISKQPKLIEALMEEQNRLYDSEKRLQLTCTLRPEGVWLVKTYEISGFQHLSITDRKTFSVKGTIN</sequence>
<keyword evidence="1" id="KW-0732">Signal</keyword>
<gene>
    <name evidence="2" type="ordered locus">Runsl_4545</name>
</gene>
<reference evidence="2 3" key="2">
    <citation type="journal article" date="2012" name="Stand. Genomic Sci.">
        <title>Complete genome sequence of the aquatic bacterium Runella slithyformis type strain (LSU 4(T)).</title>
        <authorList>
            <person name="Copeland A."/>
            <person name="Zhang X."/>
            <person name="Misra M."/>
            <person name="Lapidus A."/>
            <person name="Nolan M."/>
            <person name="Lucas S."/>
            <person name="Deshpande S."/>
            <person name="Cheng J.F."/>
            <person name="Tapia R."/>
            <person name="Goodwin L.A."/>
            <person name="Pitluck S."/>
            <person name="Liolios K."/>
            <person name="Pagani I."/>
            <person name="Ivanova N."/>
            <person name="Mikhailova N."/>
            <person name="Pati A."/>
            <person name="Chen A."/>
            <person name="Palaniappan K."/>
            <person name="Land M."/>
            <person name="Hauser L."/>
            <person name="Pan C."/>
            <person name="Jeffries C.D."/>
            <person name="Detter J.C."/>
            <person name="Brambilla E.M."/>
            <person name="Rohde M."/>
            <person name="Djao O.D."/>
            <person name="Goker M."/>
            <person name="Sikorski J."/>
            <person name="Tindall B.J."/>
            <person name="Woyke T."/>
            <person name="Bristow J."/>
            <person name="Eisen J.A."/>
            <person name="Markowitz V."/>
            <person name="Hugenholtz P."/>
            <person name="Kyrpides N.C."/>
            <person name="Klenk H.P."/>
            <person name="Mavromatis K."/>
        </authorList>
    </citation>
    <scope>NUCLEOTIDE SEQUENCE [LARGE SCALE GENOMIC DNA]</scope>
    <source>
        <strain evidence="3">ATCC 29530 / DSM 19594 / LMG 11500 / NCIMB 11436 / LSU 4</strain>
    </source>
</reference>
<dbReference type="EMBL" id="CP002859">
    <property type="protein sequence ID" value="AEI50866.1"/>
    <property type="molecule type" value="Genomic_DNA"/>
</dbReference>
<feature type="chain" id="PRO_5031203239" evidence="1">
    <location>
        <begin position="22"/>
        <end position="187"/>
    </location>
</feature>